<dbReference type="AlphaFoldDB" id="F8ET77"/>
<comment type="subcellular location">
    <subcellularLocation>
        <location evidence="1">Cell envelope</location>
    </subcellularLocation>
</comment>
<evidence type="ECO:0000259" key="5">
    <source>
        <dbReference type="PROSITE" id="PS51352"/>
    </source>
</evidence>
<reference evidence="6 7" key="1">
    <citation type="journal article" date="2011" name="J. Bacteriol.">
        <title>Genome sequence of the ethanol-producing Zymomonas mobilis subsp. pomaceae lectotype strain ATCC 29192.</title>
        <authorList>
            <person name="Kouvelis V.N."/>
            <person name="Davenport K.W."/>
            <person name="Brettin T.S."/>
            <person name="Bruce D."/>
            <person name="Detter C."/>
            <person name="Han C.S."/>
            <person name="Nolan M."/>
            <person name="Tapia R."/>
            <person name="Damoulaki A."/>
            <person name="Kyrpides N.C."/>
            <person name="Typas M.A."/>
            <person name="Pappas K.M."/>
        </authorList>
    </citation>
    <scope>NUCLEOTIDE SEQUENCE [LARGE SCALE GENOMIC DNA]</scope>
    <source>
        <strain evidence="7">ATCC 29192 / DSM 22645 / JCM 10191 / CCUG 17912 / NBRC 13757 / NCIMB 11200 / NRRL B-4491 / Barker I</strain>
    </source>
</reference>
<dbReference type="EMBL" id="CP002865">
    <property type="protein sequence ID" value="AEI36967.1"/>
    <property type="molecule type" value="Genomic_DNA"/>
</dbReference>
<sequence>MKPWIKWLPFLAFVACFLLFRFSLMHPTNSTVPSKQIGRALPDFHLEPALSDMAGLSTTDFKDGHPHFLNIFASWCLPCAEEGASLMALHDAGIPVMAIAVRDRAEDITRFLNRHGNPYQAIGQDQGSHVQIAIGSSGVPESFLIDGQGIIRYQHIGPITEQDLPQLMTIWRQLPS</sequence>
<keyword evidence="2" id="KW-0201">Cytochrome c-type biogenesis</keyword>
<evidence type="ECO:0000313" key="7">
    <source>
        <dbReference type="Proteomes" id="UP000000491"/>
    </source>
</evidence>
<name>F8ET77_ZYMMT</name>
<organism evidence="6 7">
    <name type="scientific">Zymomonas mobilis subsp. pomaceae (strain ATCC 29192 / DSM 22645 / JCM 10191 / CCUG 17912 / NBRC 13757 / NCIMB 11200 / NRRL B-4491 / Barker I)</name>
    <dbReference type="NCBI Taxonomy" id="579138"/>
    <lineage>
        <taxon>Bacteria</taxon>
        <taxon>Pseudomonadati</taxon>
        <taxon>Pseudomonadota</taxon>
        <taxon>Alphaproteobacteria</taxon>
        <taxon>Sphingomonadales</taxon>
        <taxon>Zymomonadaceae</taxon>
        <taxon>Zymomonas</taxon>
    </lineage>
</organism>
<evidence type="ECO:0000256" key="2">
    <source>
        <dbReference type="ARBA" id="ARBA00022748"/>
    </source>
</evidence>
<keyword evidence="4" id="KW-0676">Redox-active center</keyword>
<dbReference type="InterPro" id="IPR013740">
    <property type="entry name" value="Redoxin"/>
</dbReference>
<dbReference type="SUPFAM" id="SSF52833">
    <property type="entry name" value="Thioredoxin-like"/>
    <property type="match status" value="1"/>
</dbReference>
<evidence type="ECO:0000256" key="3">
    <source>
        <dbReference type="ARBA" id="ARBA00023157"/>
    </source>
</evidence>
<evidence type="ECO:0000256" key="1">
    <source>
        <dbReference type="ARBA" id="ARBA00004196"/>
    </source>
</evidence>
<dbReference type="InterPro" id="IPR013766">
    <property type="entry name" value="Thioredoxin_domain"/>
</dbReference>
<dbReference type="HOGENOM" id="CLU_042529_19_1_5"/>
<dbReference type="PROSITE" id="PS51352">
    <property type="entry name" value="THIOREDOXIN_2"/>
    <property type="match status" value="1"/>
</dbReference>
<dbReference type="Gene3D" id="3.40.30.10">
    <property type="entry name" value="Glutaredoxin"/>
    <property type="match status" value="1"/>
</dbReference>
<evidence type="ECO:0000256" key="4">
    <source>
        <dbReference type="ARBA" id="ARBA00023284"/>
    </source>
</evidence>
<proteinExistence type="predicted"/>
<dbReference type="PROSITE" id="PS00194">
    <property type="entry name" value="THIOREDOXIN_1"/>
    <property type="match status" value="1"/>
</dbReference>
<protein>
    <submittedName>
        <fullName evidence="6">Redoxin domain protein</fullName>
    </submittedName>
</protein>
<gene>
    <name evidence="6" type="ordered locus">Zymop_0063</name>
</gene>
<dbReference type="Pfam" id="PF08534">
    <property type="entry name" value="Redoxin"/>
    <property type="match status" value="1"/>
</dbReference>
<accession>F8ET77</accession>
<dbReference type="InterPro" id="IPR050553">
    <property type="entry name" value="Thioredoxin_ResA/DsbE_sf"/>
</dbReference>
<dbReference type="GO" id="GO:0015036">
    <property type="term" value="F:disulfide oxidoreductase activity"/>
    <property type="evidence" value="ECO:0007669"/>
    <property type="project" value="UniProtKB-ARBA"/>
</dbReference>
<dbReference type="PANTHER" id="PTHR42852:SF6">
    <property type="entry name" value="THIOL:DISULFIDE INTERCHANGE PROTEIN DSBE"/>
    <property type="match status" value="1"/>
</dbReference>
<dbReference type="GO" id="GO:0017004">
    <property type="term" value="P:cytochrome complex assembly"/>
    <property type="evidence" value="ECO:0007669"/>
    <property type="project" value="UniProtKB-KW"/>
</dbReference>
<dbReference type="InterPro" id="IPR017937">
    <property type="entry name" value="Thioredoxin_CS"/>
</dbReference>
<dbReference type="PANTHER" id="PTHR42852">
    <property type="entry name" value="THIOL:DISULFIDE INTERCHANGE PROTEIN DSBE"/>
    <property type="match status" value="1"/>
</dbReference>
<dbReference type="Proteomes" id="UP000000491">
    <property type="component" value="Chromosome"/>
</dbReference>
<feature type="domain" description="Thioredoxin" evidence="5">
    <location>
        <begin position="35"/>
        <end position="175"/>
    </location>
</feature>
<dbReference type="eggNOG" id="COG0526">
    <property type="taxonomic scope" value="Bacteria"/>
</dbReference>
<dbReference type="InterPro" id="IPR036249">
    <property type="entry name" value="Thioredoxin-like_sf"/>
</dbReference>
<dbReference type="PATRIC" id="fig|579138.3.peg.69"/>
<dbReference type="KEGG" id="zmp:Zymop_0063"/>
<evidence type="ECO:0000313" key="6">
    <source>
        <dbReference type="EMBL" id="AEI36967.1"/>
    </source>
</evidence>
<dbReference type="STRING" id="579138.Zymop_0063"/>
<keyword evidence="3" id="KW-1015">Disulfide bond</keyword>
<dbReference type="GO" id="GO:0030313">
    <property type="term" value="C:cell envelope"/>
    <property type="evidence" value="ECO:0007669"/>
    <property type="project" value="UniProtKB-SubCell"/>
</dbReference>
<dbReference type="RefSeq" id="WP_013933368.1">
    <property type="nucleotide sequence ID" value="NC_015709.1"/>
</dbReference>